<dbReference type="EMBL" id="QPFP01000085">
    <property type="protein sequence ID" value="TEB22798.1"/>
    <property type="molecule type" value="Genomic_DNA"/>
</dbReference>
<feature type="compositionally biased region" description="Low complexity" evidence="9">
    <location>
        <begin position="149"/>
        <end position="169"/>
    </location>
</feature>
<dbReference type="STRING" id="71717.A0A4Y7SMC7"/>
<dbReference type="InterPro" id="IPR036236">
    <property type="entry name" value="Znf_C2H2_sf"/>
</dbReference>
<keyword evidence="5 8" id="KW-0863">Zinc-finger</keyword>
<evidence type="ECO:0000256" key="1">
    <source>
        <dbReference type="ARBA" id="ARBA00004123"/>
    </source>
</evidence>
<dbReference type="SUPFAM" id="SSF57667">
    <property type="entry name" value="beta-beta-alpha zinc fingers"/>
    <property type="match status" value="1"/>
</dbReference>
<comment type="caution">
    <text evidence="11">The sequence shown here is derived from an EMBL/GenBank/DDBJ whole genome shotgun (WGS) entry which is preliminary data.</text>
</comment>
<keyword evidence="3" id="KW-0479">Metal-binding</keyword>
<evidence type="ECO:0000256" key="6">
    <source>
        <dbReference type="ARBA" id="ARBA00022833"/>
    </source>
</evidence>
<gene>
    <name evidence="11" type="ORF">FA13DRAFT_1715762</name>
</gene>
<dbReference type="InterPro" id="IPR013087">
    <property type="entry name" value="Znf_C2H2_type"/>
</dbReference>
<comment type="subcellular location">
    <subcellularLocation>
        <location evidence="1">Nucleus</location>
    </subcellularLocation>
</comment>
<keyword evidence="7" id="KW-0539">Nucleus</keyword>
<dbReference type="GO" id="GO:0000981">
    <property type="term" value="F:DNA-binding transcription factor activity, RNA polymerase II-specific"/>
    <property type="evidence" value="ECO:0007669"/>
    <property type="project" value="TreeGrafter"/>
</dbReference>
<dbReference type="Proteomes" id="UP000298030">
    <property type="component" value="Unassembled WGS sequence"/>
</dbReference>
<feature type="compositionally biased region" description="Low complexity" evidence="9">
    <location>
        <begin position="124"/>
        <end position="134"/>
    </location>
</feature>
<dbReference type="PROSITE" id="PS50157">
    <property type="entry name" value="ZINC_FINGER_C2H2_2"/>
    <property type="match status" value="1"/>
</dbReference>
<sequence>MPRVETSKVSSGAGTRSPYHAAYDSANAASMSTSPSCSSSSGSSAVVSPPPRPASASPSSSTCSPLKKKHVCPTCERGFTTSGHLARHVRIHTGERNHACPFPGCETRCSRQDNLQQHYRIHLSPGSRRATGRSGARRRVRAVMPPPSSSSSSSSSYHSDSKSSSPSTSVTPAPEHLLPGSPPPLAQATLYHDRTNSLLDSPPPLSNAVYSSVPPTAQSSRQHSPSGRHSPSPEPNYDSPSMMPNPASNGLAPQYSTNLATYRQLNPVYANDQGQASPYGYGSPTASAYQPAYAQQTPPTEYHTPQAVSHLSASSTSLHQVHTRHSTPQMPPLSSRHSISHISRPLPQTHYQQYATHSGASTMNPPSPASSHHSLVTSSLNSGPSTPTFPMYGTSYTAQSTLADINSTSATSNNNSYFNQGPHVVTSNGYTMSISTPLSADSTLSRFPSPPPVLAPIHSVHVQNARRSSMPILDRHYSAPTISMGQAGAYADSVSQVYEYERQTFGIKQGYDLKGELGYGRQEGYGGYRDMAAMGHSAWKGRGVGALVG</sequence>
<keyword evidence="12" id="KW-1185">Reference proteome</keyword>
<feature type="region of interest" description="Disordered" evidence="9">
    <location>
        <begin position="29"/>
        <end position="69"/>
    </location>
</feature>
<evidence type="ECO:0000256" key="5">
    <source>
        <dbReference type="ARBA" id="ARBA00022771"/>
    </source>
</evidence>
<dbReference type="FunFam" id="3.30.160.60:FF:001382">
    <property type="entry name" value="Transcriptional repressor"/>
    <property type="match status" value="1"/>
</dbReference>
<evidence type="ECO:0000256" key="3">
    <source>
        <dbReference type="ARBA" id="ARBA00022723"/>
    </source>
</evidence>
<evidence type="ECO:0000313" key="11">
    <source>
        <dbReference type="EMBL" id="TEB22798.1"/>
    </source>
</evidence>
<feature type="compositionally biased region" description="Polar residues" evidence="9">
    <location>
        <begin position="290"/>
        <end position="299"/>
    </location>
</feature>
<dbReference type="PANTHER" id="PTHR14003">
    <property type="entry name" value="TRANSCRIPTIONAL REPRESSOR PROTEIN YY"/>
    <property type="match status" value="1"/>
</dbReference>
<feature type="compositionally biased region" description="Low complexity" evidence="9">
    <location>
        <begin position="29"/>
        <end position="47"/>
    </location>
</feature>
<dbReference type="GO" id="GO:0000978">
    <property type="term" value="F:RNA polymerase II cis-regulatory region sequence-specific DNA binding"/>
    <property type="evidence" value="ECO:0007669"/>
    <property type="project" value="TreeGrafter"/>
</dbReference>
<keyword evidence="2" id="KW-0678">Repressor</keyword>
<dbReference type="GO" id="GO:0000785">
    <property type="term" value="C:chromatin"/>
    <property type="evidence" value="ECO:0007669"/>
    <property type="project" value="TreeGrafter"/>
</dbReference>
<proteinExistence type="predicted"/>
<dbReference type="GO" id="GO:0000122">
    <property type="term" value="P:negative regulation of transcription by RNA polymerase II"/>
    <property type="evidence" value="ECO:0007669"/>
    <property type="project" value="UniProtKB-ARBA"/>
</dbReference>
<keyword evidence="6" id="KW-0862">Zinc</keyword>
<dbReference type="AlphaFoldDB" id="A0A4Y7SMC7"/>
<feature type="compositionally biased region" description="Polar residues" evidence="9">
    <location>
        <begin position="306"/>
        <end position="320"/>
    </location>
</feature>
<protein>
    <recommendedName>
        <fullName evidence="10">C2H2-type domain-containing protein</fullName>
    </recommendedName>
</protein>
<name>A0A4Y7SMC7_COPMI</name>
<evidence type="ECO:0000259" key="10">
    <source>
        <dbReference type="PROSITE" id="PS50157"/>
    </source>
</evidence>
<dbReference type="Pfam" id="PF00096">
    <property type="entry name" value="zf-C2H2"/>
    <property type="match status" value="2"/>
</dbReference>
<evidence type="ECO:0000256" key="9">
    <source>
        <dbReference type="SAM" id="MobiDB-lite"/>
    </source>
</evidence>
<dbReference type="GO" id="GO:0005667">
    <property type="term" value="C:transcription regulator complex"/>
    <property type="evidence" value="ECO:0007669"/>
    <property type="project" value="TreeGrafter"/>
</dbReference>
<feature type="region of interest" description="Disordered" evidence="9">
    <location>
        <begin position="290"/>
        <end position="340"/>
    </location>
</feature>
<feature type="compositionally biased region" description="Low complexity" evidence="9">
    <location>
        <begin position="54"/>
        <end position="65"/>
    </location>
</feature>
<feature type="compositionally biased region" description="Polar residues" evidence="9">
    <location>
        <begin position="208"/>
        <end position="229"/>
    </location>
</feature>
<dbReference type="GO" id="GO:0008270">
    <property type="term" value="F:zinc ion binding"/>
    <property type="evidence" value="ECO:0007669"/>
    <property type="project" value="UniProtKB-KW"/>
</dbReference>
<dbReference type="PROSITE" id="PS00028">
    <property type="entry name" value="ZINC_FINGER_C2H2_1"/>
    <property type="match status" value="2"/>
</dbReference>
<evidence type="ECO:0000256" key="2">
    <source>
        <dbReference type="ARBA" id="ARBA00022491"/>
    </source>
</evidence>
<accession>A0A4Y7SMC7</accession>
<feature type="domain" description="C2H2-type" evidence="10">
    <location>
        <begin position="70"/>
        <end position="97"/>
    </location>
</feature>
<dbReference type="PANTHER" id="PTHR14003:SF19">
    <property type="entry name" value="YY2 TRANSCRIPTION FACTOR"/>
    <property type="match status" value="1"/>
</dbReference>
<keyword evidence="4" id="KW-0677">Repeat</keyword>
<dbReference type="Gene3D" id="3.30.160.60">
    <property type="entry name" value="Classic Zinc Finger"/>
    <property type="match status" value="2"/>
</dbReference>
<dbReference type="SMART" id="SM00355">
    <property type="entry name" value="ZnF_C2H2"/>
    <property type="match status" value="2"/>
</dbReference>
<evidence type="ECO:0000256" key="8">
    <source>
        <dbReference type="PROSITE-ProRule" id="PRU00042"/>
    </source>
</evidence>
<dbReference type="OrthoDB" id="6365676at2759"/>
<dbReference type="GO" id="GO:0031519">
    <property type="term" value="C:PcG protein complex"/>
    <property type="evidence" value="ECO:0007669"/>
    <property type="project" value="TreeGrafter"/>
</dbReference>
<dbReference type="GO" id="GO:0060258">
    <property type="term" value="P:negative regulation of filamentous growth"/>
    <property type="evidence" value="ECO:0007669"/>
    <property type="project" value="UniProtKB-ARBA"/>
</dbReference>
<evidence type="ECO:0000256" key="4">
    <source>
        <dbReference type="ARBA" id="ARBA00022737"/>
    </source>
</evidence>
<evidence type="ECO:0000313" key="12">
    <source>
        <dbReference type="Proteomes" id="UP000298030"/>
    </source>
</evidence>
<feature type="region of interest" description="Disordered" evidence="9">
    <location>
        <begin position="124"/>
        <end position="254"/>
    </location>
</feature>
<reference evidence="11 12" key="1">
    <citation type="journal article" date="2019" name="Nat. Ecol. Evol.">
        <title>Megaphylogeny resolves global patterns of mushroom evolution.</title>
        <authorList>
            <person name="Varga T."/>
            <person name="Krizsan K."/>
            <person name="Foldi C."/>
            <person name="Dima B."/>
            <person name="Sanchez-Garcia M."/>
            <person name="Sanchez-Ramirez S."/>
            <person name="Szollosi G.J."/>
            <person name="Szarkandi J.G."/>
            <person name="Papp V."/>
            <person name="Albert L."/>
            <person name="Andreopoulos W."/>
            <person name="Angelini C."/>
            <person name="Antonin V."/>
            <person name="Barry K.W."/>
            <person name="Bougher N.L."/>
            <person name="Buchanan P."/>
            <person name="Buyck B."/>
            <person name="Bense V."/>
            <person name="Catcheside P."/>
            <person name="Chovatia M."/>
            <person name="Cooper J."/>
            <person name="Damon W."/>
            <person name="Desjardin D."/>
            <person name="Finy P."/>
            <person name="Geml J."/>
            <person name="Haridas S."/>
            <person name="Hughes K."/>
            <person name="Justo A."/>
            <person name="Karasinski D."/>
            <person name="Kautmanova I."/>
            <person name="Kiss B."/>
            <person name="Kocsube S."/>
            <person name="Kotiranta H."/>
            <person name="LaButti K.M."/>
            <person name="Lechner B.E."/>
            <person name="Liimatainen K."/>
            <person name="Lipzen A."/>
            <person name="Lukacs Z."/>
            <person name="Mihaltcheva S."/>
            <person name="Morgado L.N."/>
            <person name="Niskanen T."/>
            <person name="Noordeloos M.E."/>
            <person name="Ohm R.A."/>
            <person name="Ortiz-Santana B."/>
            <person name="Ovrebo C."/>
            <person name="Racz N."/>
            <person name="Riley R."/>
            <person name="Savchenko A."/>
            <person name="Shiryaev A."/>
            <person name="Soop K."/>
            <person name="Spirin V."/>
            <person name="Szebenyi C."/>
            <person name="Tomsovsky M."/>
            <person name="Tulloss R.E."/>
            <person name="Uehling J."/>
            <person name="Grigoriev I.V."/>
            <person name="Vagvolgyi C."/>
            <person name="Papp T."/>
            <person name="Martin F.M."/>
            <person name="Miettinen O."/>
            <person name="Hibbett D.S."/>
            <person name="Nagy L.G."/>
        </authorList>
    </citation>
    <scope>NUCLEOTIDE SEQUENCE [LARGE SCALE GENOMIC DNA]</scope>
    <source>
        <strain evidence="11 12">FP101781</strain>
    </source>
</reference>
<organism evidence="11 12">
    <name type="scientific">Coprinellus micaceus</name>
    <name type="common">Glistening ink-cap mushroom</name>
    <name type="synonym">Coprinus micaceus</name>
    <dbReference type="NCBI Taxonomy" id="71717"/>
    <lineage>
        <taxon>Eukaryota</taxon>
        <taxon>Fungi</taxon>
        <taxon>Dikarya</taxon>
        <taxon>Basidiomycota</taxon>
        <taxon>Agaricomycotina</taxon>
        <taxon>Agaricomycetes</taxon>
        <taxon>Agaricomycetidae</taxon>
        <taxon>Agaricales</taxon>
        <taxon>Agaricineae</taxon>
        <taxon>Psathyrellaceae</taxon>
        <taxon>Coprinellus</taxon>
    </lineage>
</organism>
<feature type="region of interest" description="Disordered" evidence="9">
    <location>
        <begin position="356"/>
        <end position="383"/>
    </location>
</feature>
<evidence type="ECO:0000256" key="7">
    <source>
        <dbReference type="ARBA" id="ARBA00023242"/>
    </source>
</evidence>